<proteinExistence type="predicted"/>
<keyword evidence="5 8" id="KW-0564">Palmitate</keyword>
<geneLocation type="plasmid" evidence="9 10">
    <name>p59</name>
</geneLocation>
<evidence type="ECO:0000256" key="1">
    <source>
        <dbReference type="ARBA" id="ARBA00003932"/>
    </source>
</evidence>
<name>A0ABN6UUF3_9SPIR</name>
<feature type="chain" id="PRO_5044980614" description="Variable large protein" evidence="8">
    <location>
        <begin position="25"/>
        <end position="323"/>
    </location>
</feature>
<feature type="signal peptide" evidence="8">
    <location>
        <begin position="1"/>
        <end position="24"/>
    </location>
</feature>
<reference evidence="9 10" key="1">
    <citation type="submission" date="2022-11" db="EMBL/GenBank/DDBJ databases">
        <title>Genome sequence of clinical isolate of the human pathogenic Borrelia fainii.</title>
        <authorList>
            <person name="Itokawa K."/>
            <person name="Sato K."/>
            <person name="Qiu Y."/>
        </authorList>
    </citation>
    <scope>NUCLEOTIDE SEQUENCE [LARGE SCALE GENOMIC DNA]</scope>
    <source>
        <strain evidence="9 10">Qtaro</strain>
        <plasmid evidence="9 10">p59</plasmid>
    </source>
</reference>
<keyword evidence="4 8" id="KW-0472">Membrane</keyword>
<evidence type="ECO:0000256" key="3">
    <source>
        <dbReference type="ARBA" id="ARBA00022729"/>
    </source>
</evidence>
<evidence type="ECO:0000256" key="4">
    <source>
        <dbReference type="ARBA" id="ARBA00023136"/>
    </source>
</evidence>
<evidence type="ECO:0000256" key="8">
    <source>
        <dbReference type="RuleBase" id="RU363105"/>
    </source>
</evidence>
<dbReference type="Pfam" id="PF00921">
    <property type="entry name" value="Lipoprotein_2"/>
    <property type="match status" value="1"/>
</dbReference>
<sequence>MKRITLSALLMTLFLLLSCGSGSANVEDPKSKFLQSVISLSNDFLNVFAKTLAFKAETTKNDIGVYFTKIAETITSVKEKLQKEVATNENYLKVKSAVDTFTEKLKKIAEGAKTAGEAIGSDDNPIANVADTNAGAGVGAAGTDVDNLVKGIKDIVDVVLGANEGKHDAGDDKKAEGLAARTAVDGEAGKLFATAAINNADNAKKSAADAAKAVGAVTGADILKAIVKDDGDAAKLASKAEANSAKKDVAIAGAIALRAMAKGGKFAGPSVAAADDAVTAVKGAAVSAVTKALNTLTIAIRNTVDSGLKLINNELATKGTITP</sequence>
<dbReference type="InterPro" id="IPR000680">
    <property type="entry name" value="Borrelia_lipo"/>
</dbReference>
<evidence type="ECO:0000256" key="5">
    <source>
        <dbReference type="ARBA" id="ARBA00023139"/>
    </source>
</evidence>
<keyword evidence="3 8" id="KW-0732">Signal</keyword>
<dbReference type="Proteomes" id="UP001317516">
    <property type="component" value="Plasmid p59"/>
</dbReference>
<protein>
    <recommendedName>
        <fullName evidence="8">Variable large protein</fullName>
    </recommendedName>
</protein>
<keyword evidence="7 8" id="KW-0449">Lipoprotein</keyword>
<organism evidence="9 10">
    <name type="scientific">Candidatus Borrelia fainii</name>
    <dbReference type="NCBI Taxonomy" id="2518322"/>
    <lineage>
        <taxon>Bacteria</taxon>
        <taxon>Pseudomonadati</taxon>
        <taxon>Spirochaetota</taxon>
        <taxon>Spirochaetia</taxon>
        <taxon>Spirochaetales</taxon>
        <taxon>Borreliaceae</taxon>
        <taxon>Borrelia</taxon>
    </lineage>
</organism>
<keyword evidence="10" id="KW-1185">Reference proteome</keyword>
<dbReference type="RefSeq" id="WP_345741258.1">
    <property type="nucleotide sequence ID" value="NZ_AP027072.1"/>
</dbReference>
<comment type="subcellular location">
    <subcellularLocation>
        <location evidence="2 8">Cell outer membrane</location>
        <topology evidence="2 8">Lipid-anchor</topology>
    </subcellularLocation>
</comment>
<comment type="function">
    <text evidence="1 8">The Vlp and Vsp proteins are antigenically distinct proteins, only one vlp or vsp gene is transcriptionally active at any one time. Switching between these genes is a mechanism of host immune response evasion.</text>
</comment>
<evidence type="ECO:0000256" key="7">
    <source>
        <dbReference type="ARBA" id="ARBA00023288"/>
    </source>
</evidence>
<evidence type="ECO:0000256" key="2">
    <source>
        <dbReference type="ARBA" id="ARBA00004459"/>
    </source>
</evidence>
<keyword evidence="9" id="KW-0614">Plasmid</keyword>
<dbReference type="PROSITE" id="PS51257">
    <property type="entry name" value="PROKAR_LIPOPROTEIN"/>
    <property type="match status" value="1"/>
</dbReference>
<evidence type="ECO:0000313" key="9">
    <source>
        <dbReference type="EMBL" id="BDU63430.1"/>
    </source>
</evidence>
<keyword evidence="6 8" id="KW-0998">Cell outer membrane</keyword>
<evidence type="ECO:0000313" key="10">
    <source>
        <dbReference type="Proteomes" id="UP001317516"/>
    </source>
</evidence>
<evidence type="ECO:0000256" key="6">
    <source>
        <dbReference type="ARBA" id="ARBA00023237"/>
    </source>
</evidence>
<gene>
    <name evidence="9" type="ORF">BOFE_09700</name>
</gene>
<dbReference type="EMBL" id="AP027072">
    <property type="protein sequence ID" value="BDU63430.1"/>
    <property type="molecule type" value="Genomic_DNA"/>
</dbReference>
<dbReference type="SUPFAM" id="SSF74748">
    <property type="entry name" value="Variable surface antigen VlsE"/>
    <property type="match status" value="1"/>
</dbReference>
<accession>A0ABN6UUF3</accession>